<organism evidence="2 3">
    <name type="scientific">Leucobacter komagatae</name>
    <dbReference type="NCBI Taxonomy" id="55969"/>
    <lineage>
        <taxon>Bacteria</taxon>
        <taxon>Bacillati</taxon>
        <taxon>Actinomycetota</taxon>
        <taxon>Actinomycetes</taxon>
        <taxon>Micrococcales</taxon>
        <taxon>Microbacteriaceae</taxon>
        <taxon>Leucobacter</taxon>
    </lineage>
</organism>
<protein>
    <submittedName>
        <fullName evidence="2">Membrane protein</fullName>
    </submittedName>
</protein>
<feature type="transmembrane region" description="Helical" evidence="1">
    <location>
        <begin position="109"/>
        <end position="135"/>
    </location>
</feature>
<proteinExistence type="predicted"/>
<feature type="transmembrane region" description="Helical" evidence="1">
    <location>
        <begin position="76"/>
        <end position="97"/>
    </location>
</feature>
<sequence length="138" mass="13743">MSPTIAIVSGVTLLTIVGIESGGAFLLRTLRRSSGFTDLQRSFFRAGHAHAGVLVILGLTVLLLLDAVGVNATLQWSGVGVLASAILLPAGFFLSVLGPHASKPGPLVGLIWAGAAVLALSLVVAAVAIVVAGVAGLA</sequence>
<keyword evidence="1" id="KW-1133">Transmembrane helix</keyword>
<dbReference type="AlphaFoldDB" id="A0A0D0IQ88"/>
<gene>
    <name evidence="2" type="ORF">SD72_00710</name>
</gene>
<dbReference type="OrthoDB" id="3540634at2"/>
<keyword evidence="3" id="KW-1185">Reference proteome</keyword>
<dbReference type="RefSeq" id="WP_042542505.1">
    <property type="nucleotide sequence ID" value="NZ_JXSQ01000001.1"/>
</dbReference>
<keyword evidence="1" id="KW-0472">Membrane</keyword>
<evidence type="ECO:0000313" key="2">
    <source>
        <dbReference type="EMBL" id="KIP53759.1"/>
    </source>
</evidence>
<dbReference type="EMBL" id="JXSQ01000001">
    <property type="protein sequence ID" value="KIP53759.1"/>
    <property type="molecule type" value="Genomic_DNA"/>
</dbReference>
<keyword evidence="1" id="KW-0812">Transmembrane</keyword>
<evidence type="ECO:0000313" key="3">
    <source>
        <dbReference type="Proteomes" id="UP000032120"/>
    </source>
</evidence>
<comment type="caution">
    <text evidence="2">The sequence shown here is derived from an EMBL/GenBank/DDBJ whole genome shotgun (WGS) entry which is preliminary data.</text>
</comment>
<accession>A0A0D0IQ88</accession>
<reference evidence="2 3" key="1">
    <citation type="submission" date="2015-01" db="EMBL/GenBank/DDBJ databases">
        <title>Draft genome sequence of Leucobacter komagatae strain VKM ST2845.</title>
        <authorList>
            <person name="Karlyshev A.V."/>
            <person name="Kudryashova E.B."/>
        </authorList>
    </citation>
    <scope>NUCLEOTIDE SEQUENCE [LARGE SCALE GENOMIC DNA]</scope>
    <source>
        <strain evidence="2 3">VKM ST2845</strain>
    </source>
</reference>
<feature type="transmembrane region" description="Helical" evidence="1">
    <location>
        <begin position="48"/>
        <end position="70"/>
    </location>
</feature>
<evidence type="ECO:0000256" key="1">
    <source>
        <dbReference type="SAM" id="Phobius"/>
    </source>
</evidence>
<name>A0A0D0IQ88_9MICO</name>
<dbReference type="Proteomes" id="UP000032120">
    <property type="component" value="Unassembled WGS sequence"/>
</dbReference>
<feature type="transmembrane region" description="Helical" evidence="1">
    <location>
        <begin position="6"/>
        <end position="27"/>
    </location>
</feature>